<dbReference type="Pfam" id="PF13816">
    <property type="entry name" value="Dehydratase_hem"/>
    <property type="match status" value="1"/>
</dbReference>
<evidence type="ECO:0008006" key="8">
    <source>
        <dbReference type="Google" id="ProtNLM"/>
    </source>
</evidence>
<protein>
    <recommendedName>
        <fullName evidence="8">Phenylacetaldoxime dehydratase</fullName>
    </recommendedName>
</protein>
<keyword evidence="3" id="KW-0479">Metal-binding</keyword>
<dbReference type="InterPro" id="IPR025702">
    <property type="entry name" value="OXD"/>
</dbReference>
<evidence type="ECO:0000256" key="2">
    <source>
        <dbReference type="ARBA" id="ARBA00022617"/>
    </source>
</evidence>
<evidence type="ECO:0000313" key="7">
    <source>
        <dbReference type="Proteomes" id="UP000245942"/>
    </source>
</evidence>
<dbReference type="STRING" id="1684307.A0A316UBR4"/>
<keyword evidence="7" id="KW-1185">Reference proteome</keyword>
<organism evidence="6 7">
    <name type="scientific">Pseudomicrostroma glucosiphilum</name>
    <dbReference type="NCBI Taxonomy" id="1684307"/>
    <lineage>
        <taxon>Eukaryota</taxon>
        <taxon>Fungi</taxon>
        <taxon>Dikarya</taxon>
        <taxon>Basidiomycota</taxon>
        <taxon>Ustilaginomycotina</taxon>
        <taxon>Exobasidiomycetes</taxon>
        <taxon>Microstromatales</taxon>
        <taxon>Microstromatales incertae sedis</taxon>
        <taxon>Pseudomicrostroma</taxon>
    </lineage>
</organism>
<dbReference type="GO" id="GO:0016829">
    <property type="term" value="F:lyase activity"/>
    <property type="evidence" value="ECO:0007669"/>
    <property type="project" value="UniProtKB-KW"/>
</dbReference>
<comment type="cofactor">
    <cofactor evidence="1">
        <name>heme b</name>
        <dbReference type="ChEBI" id="CHEBI:60344"/>
    </cofactor>
</comment>
<keyword evidence="5" id="KW-0456">Lyase</keyword>
<evidence type="ECO:0000256" key="3">
    <source>
        <dbReference type="ARBA" id="ARBA00022723"/>
    </source>
</evidence>
<dbReference type="OrthoDB" id="3359285at2759"/>
<evidence type="ECO:0000256" key="5">
    <source>
        <dbReference type="ARBA" id="ARBA00023239"/>
    </source>
</evidence>
<dbReference type="GO" id="GO:0046872">
    <property type="term" value="F:metal ion binding"/>
    <property type="evidence" value="ECO:0007669"/>
    <property type="project" value="UniProtKB-KW"/>
</dbReference>
<dbReference type="EMBL" id="KZ819323">
    <property type="protein sequence ID" value="PWN22609.1"/>
    <property type="molecule type" value="Genomic_DNA"/>
</dbReference>
<accession>A0A316UBR4</accession>
<reference evidence="6 7" key="1">
    <citation type="journal article" date="2018" name="Mol. Biol. Evol.">
        <title>Broad Genomic Sampling Reveals a Smut Pathogenic Ancestry of the Fungal Clade Ustilaginomycotina.</title>
        <authorList>
            <person name="Kijpornyongpan T."/>
            <person name="Mondo S.J."/>
            <person name="Barry K."/>
            <person name="Sandor L."/>
            <person name="Lee J."/>
            <person name="Lipzen A."/>
            <person name="Pangilinan J."/>
            <person name="LaButti K."/>
            <person name="Hainaut M."/>
            <person name="Henrissat B."/>
            <person name="Grigoriev I.V."/>
            <person name="Spatafora J.W."/>
            <person name="Aime M.C."/>
        </authorList>
    </citation>
    <scope>NUCLEOTIDE SEQUENCE [LARGE SCALE GENOMIC DNA]</scope>
    <source>
        <strain evidence="6 7">MCA 4718</strain>
    </source>
</reference>
<dbReference type="AlphaFoldDB" id="A0A316UBR4"/>
<evidence type="ECO:0000256" key="1">
    <source>
        <dbReference type="ARBA" id="ARBA00001970"/>
    </source>
</evidence>
<sequence length="398" mass="44709">MTLESAICPHLRRDRTLPKSTPANYVPPFPVFSARFDEDMQDVAMVMLGAVSSEDNTTLDYDALVPLDRLLELGSPLHGHRTLCTSTDPQTLRQTRAWKAWWPSRRDFEDWRLSSGFAAWFAGEEREKEDIGWFVEAIFPSMDRFETVFSNAASLEGAAVLSSHMSGAIEEHGYWGSARDRFAVGQHDPMSAVRSACPVAGLAVRAEGPQKASGSPRPQQISSKRVIVPGQHNLCVIHSGQDWSQMTGSDRDLYLHTLHPVLERGMSFLAHQKVPLSQRETSAAQKERRTYGCYDCRFMDHLDASSLESSLSKSFGLAYFDSLSSLEAWAREHKTHLDIFNGFFKYATETQGKGDLRLWHEICVLKEDQQYYEYINCPPGTGMYVGLAARVNTSTDLV</sequence>
<name>A0A316UBR4_9BASI</name>
<evidence type="ECO:0000256" key="4">
    <source>
        <dbReference type="ARBA" id="ARBA00023004"/>
    </source>
</evidence>
<gene>
    <name evidence="6" type="ORF">BCV69DRAFT_151620</name>
</gene>
<keyword evidence="2" id="KW-0349">Heme</keyword>
<proteinExistence type="predicted"/>
<dbReference type="RefSeq" id="XP_025349769.1">
    <property type="nucleotide sequence ID" value="XM_025489351.1"/>
</dbReference>
<keyword evidence="4" id="KW-0408">Iron</keyword>
<dbReference type="GeneID" id="37011085"/>
<evidence type="ECO:0000313" key="6">
    <source>
        <dbReference type="EMBL" id="PWN22609.1"/>
    </source>
</evidence>
<dbReference type="Proteomes" id="UP000245942">
    <property type="component" value="Unassembled WGS sequence"/>
</dbReference>